<dbReference type="AlphaFoldDB" id="A0A8T2N418"/>
<name>A0A8T2N418_9TELE</name>
<feature type="compositionally biased region" description="Low complexity" evidence="1">
    <location>
        <begin position="9"/>
        <end position="24"/>
    </location>
</feature>
<evidence type="ECO:0000313" key="3">
    <source>
        <dbReference type="Proteomes" id="UP000824540"/>
    </source>
</evidence>
<dbReference type="Proteomes" id="UP000824540">
    <property type="component" value="Unassembled WGS sequence"/>
</dbReference>
<dbReference type="EMBL" id="JAFBMS010000161">
    <property type="protein sequence ID" value="KAG9334150.1"/>
    <property type="molecule type" value="Genomic_DNA"/>
</dbReference>
<evidence type="ECO:0000313" key="2">
    <source>
        <dbReference type="EMBL" id="KAG9334150.1"/>
    </source>
</evidence>
<accession>A0A8T2N418</accession>
<keyword evidence="3" id="KW-1185">Reference proteome</keyword>
<sequence>MSLTGTVPSCASFSPSSSSLLSDSSLDEDVKGADPFPPPKSLVAMATTRPPNITEANCAEMELCWPCRIVGGSGDRPTQRAPPLWTAWSAYKSTPHLDVGGQLGKAPPPLCEEAQSGWFVSPPHPHALT</sequence>
<gene>
    <name evidence="2" type="ORF">JZ751_009062</name>
</gene>
<protein>
    <submittedName>
        <fullName evidence="2">Uncharacterized protein</fullName>
    </submittedName>
</protein>
<proteinExistence type="predicted"/>
<reference evidence="2" key="1">
    <citation type="thesis" date="2021" institute="BYU ScholarsArchive" country="Provo, UT, USA">
        <title>Applications of and Algorithms for Genome Assembly and Genomic Analyses with an Emphasis on Marine Teleosts.</title>
        <authorList>
            <person name="Pickett B.D."/>
        </authorList>
    </citation>
    <scope>NUCLEOTIDE SEQUENCE</scope>
    <source>
        <strain evidence="2">HI-2016</strain>
    </source>
</reference>
<organism evidence="2 3">
    <name type="scientific">Albula glossodonta</name>
    <name type="common">roundjaw bonefish</name>
    <dbReference type="NCBI Taxonomy" id="121402"/>
    <lineage>
        <taxon>Eukaryota</taxon>
        <taxon>Metazoa</taxon>
        <taxon>Chordata</taxon>
        <taxon>Craniata</taxon>
        <taxon>Vertebrata</taxon>
        <taxon>Euteleostomi</taxon>
        <taxon>Actinopterygii</taxon>
        <taxon>Neopterygii</taxon>
        <taxon>Teleostei</taxon>
        <taxon>Albuliformes</taxon>
        <taxon>Albulidae</taxon>
        <taxon>Albula</taxon>
    </lineage>
</organism>
<feature type="region of interest" description="Disordered" evidence="1">
    <location>
        <begin position="1"/>
        <end position="45"/>
    </location>
</feature>
<evidence type="ECO:0000256" key="1">
    <source>
        <dbReference type="SAM" id="MobiDB-lite"/>
    </source>
</evidence>
<comment type="caution">
    <text evidence="2">The sequence shown here is derived from an EMBL/GenBank/DDBJ whole genome shotgun (WGS) entry which is preliminary data.</text>
</comment>
<feature type="non-terminal residue" evidence="2">
    <location>
        <position position="129"/>
    </location>
</feature>